<dbReference type="Proteomes" id="UP001057402">
    <property type="component" value="Chromosome 5"/>
</dbReference>
<comment type="caution">
    <text evidence="1">The sequence shown here is derived from an EMBL/GenBank/DDBJ whole genome shotgun (WGS) entry which is preliminary data.</text>
</comment>
<evidence type="ECO:0000313" key="2">
    <source>
        <dbReference type="Proteomes" id="UP001057402"/>
    </source>
</evidence>
<name>A0ACB9QWD4_9MYRT</name>
<dbReference type="EMBL" id="CM042884">
    <property type="protein sequence ID" value="KAI4370889.1"/>
    <property type="molecule type" value="Genomic_DNA"/>
</dbReference>
<organism evidence="1 2">
    <name type="scientific">Melastoma candidum</name>
    <dbReference type="NCBI Taxonomy" id="119954"/>
    <lineage>
        <taxon>Eukaryota</taxon>
        <taxon>Viridiplantae</taxon>
        <taxon>Streptophyta</taxon>
        <taxon>Embryophyta</taxon>
        <taxon>Tracheophyta</taxon>
        <taxon>Spermatophyta</taxon>
        <taxon>Magnoliopsida</taxon>
        <taxon>eudicotyledons</taxon>
        <taxon>Gunneridae</taxon>
        <taxon>Pentapetalae</taxon>
        <taxon>rosids</taxon>
        <taxon>malvids</taxon>
        <taxon>Myrtales</taxon>
        <taxon>Melastomataceae</taxon>
        <taxon>Melastomatoideae</taxon>
        <taxon>Melastomateae</taxon>
        <taxon>Melastoma</taxon>
    </lineage>
</organism>
<keyword evidence="2" id="KW-1185">Reference proteome</keyword>
<proteinExistence type="predicted"/>
<gene>
    <name evidence="1" type="ORF">MLD38_019186</name>
</gene>
<reference evidence="2" key="1">
    <citation type="journal article" date="2023" name="Front. Plant Sci.">
        <title>Chromosomal-level genome assembly of Melastoma candidum provides insights into trichome evolution.</title>
        <authorList>
            <person name="Zhong Y."/>
            <person name="Wu W."/>
            <person name="Sun C."/>
            <person name="Zou P."/>
            <person name="Liu Y."/>
            <person name="Dai S."/>
            <person name="Zhou R."/>
        </authorList>
    </citation>
    <scope>NUCLEOTIDE SEQUENCE [LARGE SCALE GENOMIC DNA]</scope>
</reference>
<sequence>MAYENLKPDDSACYPNLPPPSPDASAPPLPSGTPYAPPQEQEYPAHPLFPTSPSPLFFVSSPVHVYAPPPVYPAQLHQVDGYPRPQGPFIVPPPAVIYPERNGMKDRERKDRHRKPKRGCCCGFWRGCCSVLCCCCLLDLCCPSICCF</sequence>
<accession>A0ACB9QWD4</accession>
<evidence type="ECO:0000313" key="1">
    <source>
        <dbReference type="EMBL" id="KAI4370889.1"/>
    </source>
</evidence>
<protein>
    <submittedName>
        <fullName evidence="1">Uncharacterized protein</fullName>
    </submittedName>
</protein>